<sequence length="132" mass="15231">MNKRNLFIIFGIVFLSVNLMKGQTVDTLKSKSPAEAAKYALIFPGGGQLYNEKYLKGGILIGLEIYSLLKFNEYRIDVKYQNVTSAISKRNKCIWWAFFIYFYGFMDAIVEAHLFPHESVMDTPVEENRVEN</sequence>
<evidence type="ECO:0000313" key="3">
    <source>
        <dbReference type="EMBL" id="SVB00758.1"/>
    </source>
</evidence>
<proteinExistence type="predicted"/>
<organism evidence="3">
    <name type="scientific">marine metagenome</name>
    <dbReference type="NCBI Taxonomy" id="408172"/>
    <lineage>
        <taxon>unclassified sequences</taxon>
        <taxon>metagenomes</taxon>
        <taxon>ecological metagenomes</taxon>
    </lineage>
</organism>
<evidence type="ECO:0000256" key="1">
    <source>
        <dbReference type="SAM" id="Phobius"/>
    </source>
</evidence>
<name>A0A382AGX4_9ZZZZ</name>
<accession>A0A382AGX4</accession>
<dbReference type="AlphaFoldDB" id="A0A382AGX4"/>
<reference evidence="3" key="1">
    <citation type="submission" date="2018-05" db="EMBL/GenBank/DDBJ databases">
        <authorList>
            <person name="Lanie J.A."/>
            <person name="Ng W.-L."/>
            <person name="Kazmierczak K.M."/>
            <person name="Andrzejewski T.M."/>
            <person name="Davidsen T.M."/>
            <person name="Wayne K.J."/>
            <person name="Tettelin H."/>
            <person name="Glass J.I."/>
            <person name="Rusch D."/>
            <person name="Podicherti R."/>
            <person name="Tsui H.-C.T."/>
            <person name="Winkler M.E."/>
        </authorList>
    </citation>
    <scope>NUCLEOTIDE SEQUENCE</scope>
</reference>
<keyword evidence="1" id="KW-1133">Transmembrane helix</keyword>
<evidence type="ECO:0000259" key="2">
    <source>
        <dbReference type="Pfam" id="PF18935"/>
    </source>
</evidence>
<feature type="transmembrane region" description="Helical" evidence="1">
    <location>
        <begin position="93"/>
        <end position="115"/>
    </location>
</feature>
<dbReference type="Pfam" id="PF18935">
    <property type="entry name" value="DUF5683"/>
    <property type="match status" value="1"/>
</dbReference>
<dbReference type="InterPro" id="IPR043738">
    <property type="entry name" value="DUF5683"/>
</dbReference>
<dbReference type="EMBL" id="UINC01025347">
    <property type="protein sequence ID" value="SVB00758.1"/>
    <property type="molecule type" value="Genomic_DNA"/>
</dbReference>
<protein>
    <recommendedName>
        <fullName evidence="2">DUF5683 domain-containing protein</fullName>
    </recommendedName>
</protein>
<keyword evidence="1" id="KW-0812">Transmembrane</keyword>
<gene>
    <name evidence="3" type="ORF">METZ01_LOCUS153612</name>
</gene>
<feature type="domain" description="DUF5683" evidence="2">
    <location>
        <begin position="30"/>
        <end position="86"/>
    </location>
</feature>
<keyword evidence="1" id="KW-0472">Membrane</keyword>